<reference evidence="1" key="1">
    <citation type="submission" date="2023-04" db="EMBL/GenBank/DDBJ databases">
        <title>Chromosome-level genome of Chaenocephalus aceratus.</title>
        <authorList>
            <person name="Park H."/>
        </authorList>
    </citation>
    <scope>NUCLEOTIDE SEQUENCE</scope>
    <source>
        <strain evidence="1">DE</strain>
        <tissue evidence="1">Muscle</tissue>
    </source>
</reference>
<organism evidence="1 2">
    <name type="scientific">Dissostichus eleginoides</name>
    <name type="common">Patagonian toothfish</name>
    <name type="synonym">Dissostichus amissus</name>
    <dbReference type="NCBI Taxonomy" id="100907"/>
    <lineage>
        <taxon>Eukaryota</taxon>
        <taxon>Metazoa</taxon>
        <taxon>Chordata</taxon>
        <taxon>Craniata</taxon>
        <taxon>Vertebrata</taxon>
        <taxon>Euteleostomi</taxon>
        <taxon>Actinopterygii</taxon>
        <taxon>Neopterygii</taxon>
        <taxon>Teleostei</taxon>
        <taxon>Neoteleostei</taxon>
        <taxon>Acanthomorphata</taxon>
        <taxon>Eupercaria</taxon>
        <taxon>Perciformes</taxon>
        <taxon>Notothenioidei</taxon>
        <taxon>Nototheniidae</taxon>
        <taxon>Dissostichus</taxon>
    </lineage>
</organism>
<keyword evidence="2" id="KW-1185">Reference proteome</keyword>
<comment type="caution">
    <text evidence="1">The sequence shown here is derived from an EMBL/GenBank/DDBJ whole genome shotgun (WGS) entry which is preliminary data.</text>
</comment>
<gene>
    <name evidence="1" type="ORF">KUDE01_007517</name>
</gene>
<feature type="non-terminal residue" evidence="1">
    <location>
        <position position="54"/>
    </location>
</feature>
<dbReference type="AlphaFoldDB" id="A0AAD9C0V9"/>
<feature type="non-terminal residue" evidence="1">
    <location>
        <position position="1"/>
    </location>
</feature>
<dbReference type="Proteomes" id="UP001228049">
    <property type="component" value="Unassembled WGS sequence"/>
</dbReference>
<evidence type="ECO:0000313" key="2">
    <source>
        <dbReference type="Proteomes" id="UP001228049"/>
    </source>
</evidence>
<accession>A0AAD9C0V9</accession>
<proteinExistence type="predicted"/>
<keyword evidence="1" id="KW-0489">Methyltransferase</keyword>
<evidence type="ECO:0000313" key="1">
    <source>
        <dbReference type="EMBL" id="KAK1892442.1"/>
    </source>
</evidence>
<dbReference type="GO" id="GO:0008168">
    <property type="term" value="F:methyltransferase activity"/>
    <property type="evidence" value="ECO:0007669"/>
    <property type="project" value="UniProtKB-KW"/>
</dbReference>
<dbReference type="GO" id="GO:0032259">
    <property type="term" value="P:methylation"/>
    <property type="evidence" value="ECO:0007669"/>
    <property type="project" value="UniProtKB-KW"/>
</dbReference>
<name>A0AAD9C0V9_DISEL</name>
<protein>
    <submittedName>
        <fullName evidence="1">Methyltransferase mtx subunit H</fullName>
    </submittedName>
</protein>
<keyword evidence="1" id="KW-0808">Transferase</keyword>
<sequence>IPSLSPCGIGFAVGSNATEPAAAYWIHPSVQNLLCVGRIQYQLTSCWEEEMSLS</sequence>
<dbReference type="EMBL" id="JASDAP010000013">
    <property type="protein sequence ID" value="KAK1892442.1"/>
    <property type="molecule type" value="Genomic_DNA"/>
</dbReference>